<sequence length="394" mass="45114">MMLKDKKAFYKVCFDSMQVGILVCNSKKEIVLSNNPLSEIFGYTTEEIYAKNTDELFANNSLLNEFIEHPKKIKFKSLLEDYVINKDGVKIPIELSFGKIEYDKKPYYKALISDISKRKHKEIEIDNLNVKLEEEVKLRNIELENAIKKLKVSLNKEKELNNLKTKFITLASHEFKTPLSAILTSSELIVKYADLDKTEKRDEHLAKVKMMITHLNNMIDSLLTLENIESGNIIPSFSYFNLGDLINELITNAKPLLLNNQKIIFINNCNVTVFQDANIFKIIITNILYNAIKYSSGKSEIKIDCFLNKKGILISINDNGIGIPKDEQSLIFKRFFRARNVGYYPGTGIGLNIVKGYINCLKGTISFKSIEKKGTTFYVQLPKIESYEQKGIVN</sequence>
<evidence type="ECO:0000256" key="5">
    <source>
        <dbReference type="ARBA" id="ARBA00022777"/>
    </source>
</evidence>
<dbReference type="InterPro" id="IPR003661">
    <property type="entry name" value="HisK_dim/P_dom"/>
</dbReference>
<keyword evidence="5" id="KW-0418">Kinase</keyword>
<dbReference type="InterPro" id="IPR050736">
    <property type="entry name" value="Sensor_HK_Regulatory"/>
</dbReference>
<feature type="domain" description="Histidine kinase" evidence="8">
    <location>
        <begin position="170"/>
        <end position="385"/>
    </location>
</feature>
<evidence type="ECO:0000256" key="1">
    <source>
        <dbReference type="ARBA" id="ARBA00000085"/>
    </source>
</evidence>
<keyword evidence="6" id="KW-0902">Two-component regulatory system</keyword>
<dbReference type="Gene3D" id="3.30.450.20">
    <property type="entry name" value="PAS domain"/>
    <property type="match status" value="1"/>
</dbReference>
<dbReference type="InterPro" id="IPR000014">
    <property type="entry name" value="PAS"/>
</dbReference>
<gene>
    <name evidence="10" type="ORF">BX611_1298</name>
</gene>
<dbReference type="Pfam" id="PF00512">
    <property type="entry name" value="HisKA"/>
    <property type="match status" value="1"/>
</dbReference>
<keyword evidence="4" id="KW-0808">Transferase</keyword>
<evidence type="ECO:0000313" key="11">
    <source>
        <dbReference type="Proteomes" id="UP000256429"/>
    </source>
</evidence>
<dbReference type="SUPFAM" id="SSF47384">
    <property type="entry name" value="Homodimeric domain of signal transducing histidine kinase"/>
    <property type="match status" value="1"/>
</dbReference>
<dbReference type="EC" id="2.7.13.3" evidence="2"/>
<evidence type="ECO:0000259" key="9">
    <source>
        <dbReference type="PROSITE" id="PS50112"/>
    </source>
</evidence>
<dbReference type="Pfam" id="PF13426">
    <property type="entry name" value="PAS_9"/>
    <property type="match status" value="1"/>
</dbReference>
<dbReference type="PROSITE" id="PS50109">
    <property type="entry name" value="HIS_KIN"/>
    <property type="match status" value="1"/>
</dbReference>
<keyword evidence="3" id="KW-0597">Phosphoprotein</keyword>
<dbReference type="CDD" id="cd00075">
    <property type="entry name" value="HATPase"/>
    <property type="match status" value="1"/>
</dbReference>
<keyword evidence="7" id="KW-0175">Coiled coil</keyword>
<dbReference type="NCBIfam" id="TIGR00229">
    <property type="entry name" value="sensory_box"/>
    <property type="match status" value="1"/>
</dbReference>
<reference evidence="10 11" key="1">
    <citation type="submission" date="2018-08" db="EMBL/GenBank/DDBJ databases">
        <title>Genomic Encyclopedia of Type Strains, Phase III (KMG-III): the genomes of soil and plant-associated and newly described type strains.</title>
        <authorList>
            <person name="Whitman W."/>
        </authorList>
    </citation>
    <scope>NUCLEOTIDE SEQUENCE [LARGE SCALE GENOMIC DNA]</scope>
    <source>
        <strain evidence="10 11">325-5</strain>
    </source>
</reference>
<dbReference type="InterPro" id="IPR035965">
    <property type="entry name" value="PAS-like_dom_sf"/>
</dbReference>
<name>A0A3D9RZ29_9FLAO</name>
<dbReference type="PRINTS" id="PR00344">
    <property type="entry name" value="BCTRLSENSOR"/>
</dbReference>
<dbReference type="Gene3D" id="3.30.565.10">
    <property type="entry name" value="Histidine kinase-like ATPase, C-terminal domain"/>
    <property type="match status" value="1"/>
</dbReference>
<dbReference type="Pfam" id="PF02518">
    <property type="entry name" value="HATPase_c"/>
    <property type="match status" value="1"/>
</dbReference>
<dbReference type="GO" id="GO:0000155">
    <property type="term" value="F:phosphorelay sensor kinase activity"/>
    <property type="evidence" value="ECO:0007669"/>
    <property type="project" value="InterPro"/>
</dbReference>
<dbReference type="SUPFAM" id="SSF55874">
    <property type="entry name" value="ATPase domain of HSP90 chaperone/DNA topoisomerase II/histidine kinase"/>
    <property type="match status" value="1"/>
</dbReference>
<dbReference type="CDD" id="cd00082">
    <property type="entry name" value="HisKA"/>
    <property type="match status" value="1"/>
</dbReference>
<feature type="domain" description="PAS" evidence="9">
    <location>
        <begin position="6"/>
        <end position="86"/>
    </location>
</feature>
<dbReference type="SUPFAM" id="SSF55785">
    <property type="entry name" value="PYP-like sensor domain (PAS domain)"/>
    <property type="match status" value="1"/>
</dbReference>
<dbReference type="PANTHER" id="PTHR43711">
    <property type="entry name" value="TWO-COMPONENT HISTIDINE KINASE"/>
    <property type="match status" value="1"/>
</dbReference>
<comment type="caution">
    <text evidence="10">The sequence shown here is derived from an EMBL/GenBank/DDBJ whole genome shotgun (WGS) entry which is preliminary data.</text>
</comment>
<dbReference type="InterPro" id="IPR005467">
    <property type="entry name" value="His_kinase_dom"/>
</dbReference>
<dbReference type="InterPro" id="IPR036890">
    <property type="entry name" value="HATPase_C_sf"/>
</dbReference>
<dbReference type="InterPro" id="IPR003594">
    <property type="entry name" value="HATPase_dom"/>
</dbReference>
<dbReference type="RefSeq" id="WP_115879327.1">
    <property type="nucleotide sequence ID" value="NZ_QTTQ01000010.1"/>
</dbReference>
<dbReference type="Proteomes" id="UP000256429">
    <property type="component" value="Unassembled WGS sequence"/>
</dbReference>
<evidence type="ECO:0000259" key="8">
    <source>
        <dbReference type="PROSITE" id="PS50109"/>
    </source>
</evidence>
<dbReference type="AlphaFoldDB" id="A0A3D9RZ29"/>
<protein>
    <recommendedName>
        <fullName evidence="2">histidine kinase</fullName>
        <ecNumber evidence="2">2.7.13.3</ecNumber>
    </recommendedName>
</protein>
<evidence type="ECO:0000256" key="7">
    <source>
        <dbReference type="SAM" id="Coils"/>
    </source>
</evidence>
<dbReference type="SMART" id="SM00388">
    <property type="entry name" value="HisKA"/>
    <property type="match status" value="1"/>
</dbReference>
<dbReference type="InterPro" id="IPR004358">
    <property type="entry name" value="Sig_transdc_His_kin-like_C"/>
</dbReference>
<evidence type="ECO:0000256" key="6">
    <source>
        <dbReference type="ARBA" id="ARBA00023012"/>
    </source>
</evidence>
<evidence type="ECO:0000256" key="3">
    <source>
        <dbReference type="ARBA" id="ARBA00022553"/>
    </source>
</evidence>
<organism evidence="10 11">
    <name type="scientific">Lutibacter oceani</name>
    <dbReference type="NCBI Taxonomy" id="1853311"/>
    <lineage>
        <taxon>Bacteria</taxon>
        <taxon>Pseudomonadati</taxon>
        <taxon>Bacteroidota</taxon>
        <taxon>Flavobacteriia</taxon>
        <taxon>Flavobacteriales</taxon>
        <taxon>Flavobacteriaceae</taxon>
        <taxon>Lutibacter</taxon>
    </lineage>
</organism>
<dbReference type="EMBL" id="QTTQ01000010">
    <property type="protein sequence ID" value="REE81762.1"/>
    <property type="molecule type" value="Genomic_DNA"/>
</dbReference>
<keyword evidence="11" id="KW-1185">Reference proteome</keyword>
<accession>A0A3D9RZ29</accession>
<dbReference type="InterPro" id="IPR036097">
    <property type="entry name" value="HisK_dim/P_sf"/>
</dbReference>
<dbReference type="SMART" id="SM00387">
    <property type="entry name" value="HATPase_c"/>
    <property type="match status" value="1"/>
</dbReference>
<dbReference type="CDD" id="cd00130">
    <property type="entry name" value="PAS"/>
    <property type="match status" value="1"/>
</dbReference>
<dbReference type="Gene3D" id="1.10.287.130">
    <property type="match status" value="1"/>
</dbReference>
<feature type="coiled-coil region" evidence="7">
    <location>
        <begin position="129"/>
        <end position="160"/>
    </location>
</feature>
<dbReference type="PANTHER" id="PTHR43711:SF26">
    <property type="entry name" value="SENSOR HISTIDINE KINASE RCSC"/>
    <property type="match status" value="1"/>
</dbReference>
<proteinExistence type="predicted"/>
<dbReference type="PROSITE" id="PS50112">
    <property type="entry name" value="PAS"/>
    <property type="match status" value="1"/>
</dbReference>
<comment type="catalytic activity">
    <reaction evidence="1">
        <text>ATP + protein L-histidine = ADP + protein N-phospho-L-histidine.</text>
        <dbReference type="EC" id="2.7.13.3"/>
    </reaction>
</comment>
<evidence type="ECO:0000256" key="2">
    <source>
        <dbReference type="ARBA" id="ARBA00012438"/>
    </source>
</evidence>
<evidence type="ECO:0000313" key="10">
    <source>
        <dbReference type="EMBL" id="REE81762.1"/>
    </source>
</evidence>
<dbReference type="OrthoDB" id="594725at2"/>
<evidence type="ECO:0000256" key="4">
    <source>
        <dbReference type="ARBA" id="ARBA00022679"/>
    </source>
</evidence>